<reference evidence="3 4" key="1">
    <citation type="submission" date="2020-04" db="EMBL/GenBank/DDBJ databases">
        <title>Description of novel Gluconacetobacter.</title>
        <authorList>
            <person name="Sombolestani A."/>
        </authorList>
    </citation>
    <scope>NUCLEOTIDE SEQUENCE [LARGE SCALE GENOMIC DNA]</scope>
    <source>
        <strain evidence="3 4">LMG 27802</strain>
    </source>
</reference>
<dbReference type="InterPro" id="IPR012349">
    <property type="entry name" value="Split_barrel_FMN-bd"/>
</dbReference>
<evidence type="ECO:0000256" key="1">
    <source>
        <dbReference type="ARBA" id="ARBA00023002"/>
    </source>
</evidence>
<dbReference type="GO" id="GO:0010181">
    <property type="term" value="F:FMN binding"/>
    <property type="evidence" value="ECO:0007669"/>
    <property type="project" value="InterPro"/>
</dbReference>
<accession>A0A7W4PKK1</accession>
<dbReference type="InterPro" id="IPR050268">
    <property type="entry name" value="NADH-dep_flavin_reductase"/>
</dbReference>
<dbReference type="RefSeq" id="WP_182955369.1">
    <property type="nucleotide sequence ID" value="NZ_JABEQM010000003.1"/>
</dbReference>
<evidence type="ECO:0000313" key="3">
    <source>
        <dbReference type="EMBL" id="MBB2200933.1"/>
    </source>
</evidence>
<gene>
    <name evidence="3" type="ORF">HLH28_04960</name>
</gene>
<comment type="caution">
    <text evidence="3">The sequence shown here is derived from an EMBL/GenBank/DDBJ whole genome shotgun (WGS) entry which is preliminary data.</text>
</comment>
<feature type="domain" description="Flavin reductase like" evidence="2">
    <location>
        <begin position="22"/>
        <end position="169"/>
    </location>
</feature>
<keyword evidence="4" id="KW-1185">Reference proteome</keyword>
<dbReference type="EMBL" id="JABEQM010000003">
    <property type="protein sequence ID" value="MBB2200933.1"/>
    <property type="molecule type" value="Genomic_DNA"/>
</dbReference>
<dbReference type="Proteomes" id="UP000578030">
    <property type="component" value="Unassembled WGS sequence"/>
</dbReference>
<organism evidence="3 4">
    <name type="scientific">Gluconacetobacter tumulisoli</name>
    <dbReference type="NCBI Taxonomy" id="1286189"/>
    <lineage>
        <taxon>Bacteria</taxon>
        <taxon>Pseudomonadati</taxon>
        <taxon>Pseudomonadota</taxon>
        <taxon>Alphaproteobacteria</taxon>
        <taxon>Acetobacterales</taxon>
        <taxon>Acetobacteraceae</taxon>
        <taxon>Gluconacetobacter</taxon>
    </lineage>
</organism>
<dbReference type="PANTHER" id="PTHR30466:SF1">
    <property type="entry name" value="FMN REDUCTASE (NADH) RUTF"/>
    <property type="match status" value="1"/>
</dbReference>
<dbReference type="SMART" id="SM00903">
    <property type="entry name" value="Flavin_Reduct"/>
    <property type="match status" value="1"/>
</dbReference>
<dbReference type="Pfam" id="PF01613">
    <property type="entry name" value="Flavin_Reduct"/>
    <property type="match status" value="1"/>
</dbReference>
<dbReference type="InterPro" id="IPR002563">
    <property type="entry name" value="Flavin_Rdtase-like_dom"/>
</dbReference>
<dbReference type="AlphaFoldDB" id="A0A7W4PKK1"/>
<dbReference type="Gene3D" id="2.30.110.10">
    <property type="entry name" value="Electron Transport, Fmn-binding Protein, Chain A"/>
    <property type="match status" value="1"/>
</dbReference>
<keyword evidence="1" id="KW-0560">Oxidoreductase</keyword>
<dbReference type="GO" id="GO:0042602">
    <property type="term" value="F:riboflavin reductase (NADPH) activity"/>
    <property type="evidence" value="ECO:0007669"/>
    <property type="project" value="TreeGrafter"/>
</dbReference>
<dbReference type="GO" id="GO:0006208">
    <property type="term" value="P:pyrimidine nucleobase catabolic process"/>
    <property type="evidence" value="ECO:0007669"/>
    <property type="project" value="TreeGrafter"/>
</dbReference>
<dbReference type="SUPFAM" id="SSF50475">
    <property type="entry name" value="FMN-binding split barrel"/>
    <property type="match status" value="1"/>
</dbReference>
<proteinExistence type="predicted"/>
<sequence length="174" mass="18233">MNEIVLPPSPTVLAPERFRDGMALLAGAVTIVTTDGPRGRHGFTASAVCSVSDAPPTLLVCINRATGAHPHILDHGVLAVNVLNGAQHGLSSGFGSRSKTMEDRFAGANWRQGATGAPVLEDALVTFDCTIDHTVEAGTHTVVFARVVDVHLPDDAADGLVWFGRRYNSVPAGD</sequence>
<evidence type="ECO:0000313" key="4">
    <source>
        <dbReference type="Proteomes" id="UP000578030"/>
    </source>
</evidence>
<dbReference type="PANTHER" id="PTHR30466">
    <property type="entry name" value="FLAVIN REDUCTASE"/>
    <property type="match status" value="1"/>
</dbReference>
<protein>
    <submittedName>
        <fullName evidence="3">Flavin reductase</fullName>
    </submittedName>
</protein>
<evidence type="ECO:0000259" key="2">
    <source>
        <dbReference type="SMART" id="SM00903"/>
    </source>
</evidence>
<name>A0A7W4PKK1_9PROT</name>